<accession>A0AAF0QB24</accession>
<sequence length="312" mass="35606">MENQLLNQSCKKVRMETSVISSHGQSCFTSGMHTRSQIRNLMALSTFISTVEPRNVKEALKDVDWINSMQEELHEFERSQDSNFICLIYEVQIVSNGCQECLSEWVIEGRSICLPPGFEDVDLPNHVPKLDKAINGLKQAPRVWYEMLSKFLIENGFNRGKIDNNLFLKSRVKKLLIVQVYVDDIIFGATSESLCKDFAALMETMSKKDEEFLDYLTENDSDDVEANSVNMSDDDDDDDDDAPFASQQWPQSFRDSLLERVILKFKVESISHEENKVGEATTRPPRLEGPLGGLYHYTKEEGKVGVFGFYGR</sequence>
<evidence type="ECO:0000259" key="2">
    <source>
        <dbReference type="Pfam" id="PF07727"/>
    </source>
</evidence>
<feature type="region of interest" description="Disordered" evidence="1">
    <location>
        <begin position="224"/>
        <end position="247"/>
    </location>
</feature>
<evidence type="ECO:0000256" key="1">
    <source>
        <dbReference type="SAM" id="MobiDB-lite"/>
    </source>
</evidence>
<dbReference type="AlphaFoldDB" id="A0AAF0QB24"/>
<reference evidence="3" key="1">
    <citation type="submission" date="2023-08" db="EMBL/GenBank/DDBJ databases">
        <title>A de novo genome assembly of Solanum verrucosum Schlechtendal, a Mexican diploid species geographically isolated from the other diploid A-genome species in potato relatives.</title>
        <authorList>
            <person name="Hosaka K."/>
        </authorList>
    </citation>
    <scope>NUCLEOTIDE SEQUENCE</scope>
    <source>
        <tissue evidence="3">Young leaves</tissue>
    </source>
</reference>
<dbReference type="InterPro" id="IPR013103">
    <property type="entry name" value="RVT_2"/>
</dbReference>
<name>A0AAF0QB24_SOLVR</name>
<organism evidence="3 4">
    <name type="scientific">Solanum verrucosum</name>
    <dbReference type="NCBI Taxonomy" id="315347"/>
    <lineage>
        <taxon>Eukaryota</taxon>
        <taxon>Viridiplantae</taxon>
        <taxon>Streptophyta</taxon>
        <taxon>Embryophyta</taxon>
        <taxon>Tracheophyta</taxon>
        <taxon>Spermatophyta</taxon>
        <taxon>Magnoliopsida</taxon>
        <taxon>eudicotyledons</taxon>
        <taxon>Gunneridae</taxon>
        <taxon>Pentapetalae</taxon>
        <taxon>asterids</taxon>
        <taxon>lamiids</taxon>
        <taxon>Solanales</taxon>
        <taxon>Solanaceae</taxon>
        <taxon>Solanoideae</taxon>
        <taxon>Solaneae</taxon>
        <taxon>Solanum</taxon>
    </lineage>
</organism>
<dbReference type="Pfam" id="PF07727">
    <property type="entry name" value="RVT_2"/>
    <property type="match status" value="1"/>
</dbReference>
<evidence type="ECO:0000313" key="4">
    <source>
        <dbReference type="Proteomes" id="UP001234989"/>
    </source>
</evidence>
<feature type="compositionally biased region" description="Acidic residues" evidence="1">
    <location>
        <begin position="232"/>
        <end position="242"/>
    </location>
</feature>
<dbReference type="EMBL" id="CP133614">
    <property type="protein sequence ID" value="WMV19682.1"/>
    <property type="molecule type" value="Genomic_DNA"/>
</dbReference>
<evidence type="ECO:0000313" key="3">
    <source>
        <dbReference type="EMBL" id="WMV19682.1"/>
    </source>
</evidence>
<gene>
    <name evidence="3" type="ORF">MTR67_013067</name>
</gene>
<keyword evidence="4" id="KW-1185">Reference proteome</keyword>
<proteinExistence type="predicted"/>
<dbReference type="Proteomes" id="UP001234989">
    <property type="component" value="Chromosome 3"/>
</dbReference>
<feature type="domain" description="Reverse transcriptase Ty1/copia-type" evidence="2">
    <location>
        <begin position="113"/>
        <end position="203"/>
    </location>
</feature>
<protein>
    <recommendedName>
        <fullName evidence="2">Reverse transcriptase Ty1/copia-type domain-containing protein</fullName>
    </recommendedName>
</protein>